<name>A0A1A8CKL0_NOTKA</name>
<dbReference type="EMBL" id="HADZ01015662">
    <property type="protein sequence ID" value="SBP79603.1"/>
    <property type="molecule type" value="Transcribed_RNA"/>
</dbReference>
<feature type="non-terminal residue" evidence="1">
    <location>
        <position position="1"/>
    </location>
</feature>
<reference evidence="1" key="1">
    <citation type="submission" date="2016-05" db="EMBL/GenBank/DDBJ databases">
        <authorList>
            <person name="Lavstsen T."/>
            <person name="Jespersen J.S."/>
        </authorList>
    </citation>
    <scope>NUCLEOTIDE SEQUENCE</scope>
    <source>
        <tissue evidence="1">Brain</tissue>
    </source>
</reference>
<reference evidence="1" key="2">
    <citation type="submission" date="2016-06" db="EMBL/GenBank/DDBJ databases">
        <title>The genome of a short-lived fish provides insights into sex chromosome evolution and the genetic control of aging.</title>
        <authorList>
            <person name="Reichwald K."/>
            <person name="Felder M."/>
            <person name="Petzold A."/>
            <person name="Koch P."/>
            <person name="Groth M."/>
            <person name="Platzer M."/>
        </authorList>
    </citation>
    <scope>NUCLEOTIDE SEQUENCE</scope>
    <source>
        <tissue evidence="1">Brain</tissue>
    </source>
</reference>
<accession>A0A1A8CKL0</accession>
<evidence type="ECO:0000313" key="1">
    <source>
        <dbReference type="EMBL" id="SBP79603.1"/>
    </source>
</evidence>
<gene>
    <name evidence="1" type="primary">Nfu_g_1_004728</name>
</gene>
<protein>
    <submittedName>
        <fullName evidence="1">Uncharacterized protein</fullName>
    </submittedName>
</protein>
<organism evidence="1">
    <name type="scientific">Nothobranchius kadleci</name>
    <name type="common">African annual killifish</name>
    <dbReference type="NCBI Taxonomy" id="1051664"/>
    <lineage>
        <taxon>Eukaryota</taxon>
        <taxon>Metazoa</taxon>
        <taxon>Chordata</taxon>
        <taxon>Craniata</taxon>
        <taxon>Vertebrata</taxon>
        <taxon>Euteleostomi</taxon>
        <taxon>Actinopterygii</taxon>
        <taxon>Neopterygii</taxon>
        <taxon>Teleostei</taxon>
        <taxon>Neoteleostei</taxon>
        <taxon>Acanthomorphata</taxon>
        <taxon>Ovalentaria</taxon>
        <taxon>Atherinomorphae</taxon>
        <taxon>Cyprinodontiformes</taxon>
        <taxon>Nothobranchiidae</taxon>
        <taxon>Nothobranchius</taxon>
    </lineage>
</organism>
<sequence>VAMVTWTGGHHPESDGVCASMLTGDQSVIVPSSPQVFVLADF</sequence>
<proteinExistence type="predicted"/>
<dbReference type="AlphaFoldDB" id="A0A1A8CKL0"/>